<dbReference type="Proteomes" id="UP000237319">
    <property type="component" value="Unassembled WGS sequence"/>
</dbReference>
<dbReference type="GO" id="GO:0009254">
    <property type="term" value="P:peptidoglycan turnover"/>
    <property type="evidence" value="ECO:0007669"/>
    <property type="project" value="TreeGrafter"/>
</dbReference>
<gene>
    <name evidence="11" type="primary">cwlA</name>
    <name evidence="11" type="ORF">LYSIN_02050</name>
</gene>
<dbReference type="EMBL" id="PGLV01000001">
    <property type="protein sequence ID" value="POZ57266.1"/>
    <property type="molecule type" value="Genomic_DNA"/>
</dbReference>
<dbReference type="PANTHER" id="PTHR30417">
    <property type="entry name" value="N-ACETYLMURAMOYL-L-ALANINE AMIDASE AMID"/>
    <property type="match status" value="1"/>
</dbReference>
<comment type="catalytic activity">
    <reaction evidence="1">
        <text>Hydrolyzes the link between N-acetylmuramoyl residues and L-amino acid residues in certain cell-wall glycopeptides.</text>
        <dbReference type="EC" id="3.5.1.28"/>
    </reaction>
</comment>
<evidence type="ECO:0000313" key="11">
    <source>
        <dbReference type="EMBL" id="POZ57266.1"/>
    </source>
</evidence>
<organism evidence="11 12">
    <name type="scientific">Lysinibacillus sphaericus</name>
    <name type="common">Bacillus sphaericus</name>
    <dbReference type="NCBI Taxonomy" id="1421"/>
    <lineage>
        <taxon>Bacteria</taxon>
        <taxon>Bacillati</taxon>
        <taxon>Bacillota</taxon>
        <taxon>Bacilli</taxon>
        <taxon>Bacillales</taxon>
        <taxon>Bacillaceae</taxon>
        <taxon>Lysinibacillus</taxon>
    </lineage>
</organism>
<dbReference type="InterPro" id="IPR002502">
    <property type="entry name" value="Amidase_domain"/>
</dbReference>
<dbReference type="SMART" id="SM00644">
    <property type="entry name" value="Ami_2"/>
    <property type="match status" value="1"/>
</dbReference>
<evidence type="ECO:0000256" key="3">
    <source>
        <dbReference type="ARBA" id="ARBA00011901"/>
    </source>
</evidence>
<dbReference type="GO" id="GO:0009253">
    <property type="term" value="P:peptidoglycan catabolic process"/>
    <property type="evidence" value="ECO:0007669"/>
    <property type="project" value="InterPro"/>
</dbReference>
<protein>
    <recommendedName>
        <fullName evidence="3">N-acetylmuramoyl-L-alanine amidase</fullName>
        <ecNumber evidence="3">3.5.1.28</ecNumber>
    </recommendedName>
    <alternativeName>
        <fullName evidence="9">Autolysin</fullName>
    </alternativeName>
    <alternativeName>
        <fullName evidence="8">Cell wall hydrolase</fullName>
    </alternativeName>
</protein>
<feature type="domain" description="N-acetylmuramoyl-L-alanine amidase" evidence="10">
    <location>
        <begin position="15"/>
        <end position="147"/>
    </location>
</feature>
<name>A0A2S5D2F7_LYSSH</name>
<dbReference type="Gene3D" id="3.40.80.10">
    <property type="entry name" value="Peptidoglycan recognition protein-like"/>
    <property type="match status" value="1"/>
</dbReference>
<evidence type="ECO:0000256" key="6">
    <source>
        <dbReference type="ARBA" id="ARBA00023287"/>
    </source>
</evidence>
<dbReference type="GO" id="GO:0030420">
    <property type="term" value="P:establishment of competence for transformation"/>
    <property type="evidence" value="ECO:0007669"/>
    <property type="project" value="UniProtKB-KW"/>
</dbReference>
<proteinExistence type="inferred from homology"/>
<dbReference type="GO" id="GO:0071555">
    <property type="term" value="P:cell wall organization"/>
    <property type="evidence" value="ECO:0007669"/>
    <property type="project" value="UniProtKB-KW"/>
</dbReference>
<dbReference type="AlphaFoldDB" id="A0A2S5D2F7"/>
<evidence type="ECO:0000256" key="2">
    <source>
        <dbReference type="ARBA" id="ARBA00007553"/>
    </source>
</evidence>
<evidence type="ECO:0000256" key="5">
    <source>
        <dbReference type="ARBA" id="ARBA00022969"/>
    </source>
</evidence>
<dbReference type="GO" id="GO:0008745">
    <property type="term" value="F:N-acetylmuramoyl-L-alanine amidase activity"/>
    <property type="evidence" value="ECO:0007669"/>
    <property type="project" value="UniProtKB-EC"/>
</dbReference>
<dbReference type="InterPro" id="IPR036505">
    <property type="entry name" value="Amidase/PGRP_sf"/>
</dbReference>
<dbReference type="GO" id="GO:0030435">
    <property type="term" value="P:sporulation resulting in formation of a cellular spore"/>
    <property type="evidence" value="ECO:0007669"/>
    <property type="project" value="UniProtKB-KW"/>
</dbReference>
<dbReference type="EC" id="3.5.1.28" evidence="3"/>
<evidence type="ECO:0000313" key="12">
    <source>
        <dbReference type="Proteomes" id="UP000237319"/>
    </source>
</evidence>
<reference evidence="11 12" key="1">
    <citation type="submission" date="2017-11" db="EMBL/GenBank/DDBJ databases">
        <title>Genome sequence of Lysinibacillus sphaericus, a lignin-degrading bacteria isolated from municipal solid waste soil.</title>
        <authorList>
            <person name="Persinoti G.F."/>
            <person name="Paixao D.A."/>
            <person name="Bugg T.D."/>
            <person name="Squina F.M."/>
        </authorList>
    </citation>
    <scope>NUCLEOTIDE SEQUENCE [LARGE SCALE GENOMIC DNA]</scope>
    <source>
        <strain evidence="11 12">A1</strain>
    </source>
</reference>
<keyword evidence="6" id="KW-0178">Competence</keyword>
<sequence>MTINIKQHLVHPSKYTIKCPYTINAKFLTVHNTANDASAANEINYMISNNQHVSYHFAIDDREVIQGLPLNRNGWHCGDGKGFGNMQSIGIEICYSKSGGKRYANAEKLATQFIAQLLLERGWKIDRVRKHQDWSGKYCPHRILDEGRWVSFLNSIQKELNKLTSNKGGFTVSQYEELNADCQTIFQQLAFINTMLGIVERPVTKAHEKGWKWAQEQGLLNGQNPQKPLTREQFATVLYRLNNQK</sequence>
<keyword evidence="4 11" id="KW-0378">Hydrolase</keyword>
<evidence type="ECO:0000256" key="4">
    <source>
        <dbReference type="ARBA" id="ARBA00022801"/>
    </source>
</evidence>
<evidence type="ECO:0000259" key="10">
    <source>
        <dbReference type="SMART" id="SM00644"/>
    </source>
</evidence>
<dbReference type="CDD" id="cd06583">
    <property type="entry name" value="PGRP"/>
    <property type="match status" value="1"/>
</dbReference>
<evidence type="ECO:0000256" key="7">
    <source>
        <dbReference type="ARBA" id="ARBA00023316"/>
    </source>
</evidence>
<dbReference type="SUPFAM" id="SSF55846">
    <property type="entry name" value="N-acetylmuramoyl-L-alanine amidase-like"/>
    <property type="match status" value="1"/>
</dbReference>
<dbReference type="InterPro" id="IPR051206">
    <property type="entry name" value="NAMLAA_amidase_2"/>
</dbReference>
<keyword evidence="7" id="KW-0961">Cell wall biogenesis/degradation</keyword>
<keyword evidence="12" id="KW-1185">Reference proteome</keyword>
<keyword evidence="5" id="KW-0749">Sporulation</keyword>
<accession>A0A2S5D2F7</accession>
<comment type="caution">
    <text evidence="11">The sequence shown here is derived from an EMBL/GenBank/DDBJ whole genome shotgun (WGS) entry which is preliminary data.</text>
</comment>
<comment type="similarity">
    <text evidence="2">Belongs to the N-acetylmuramoyl-L-alanine amidase 2 family.</text>
</comment>
<evidence type="ECO:0000256" key="8">
    <source>
        <dbReference type="ARBA" id="ARBA00030881"/>
    </source>
</evidence>
<evidence type="ECO:0000256" key="1">
    <source>
        <dbReference type="ARBA" id="ARBA00001561"/>
    </source>
</evidence>
<evidence type="ECO:0000256" key="9">
    <source>
        <dbReference type="ARBA" id="ARBA00032390"/>
    </source>
</evidence>
<dbReference type="Pfam" id="PF01510">
    <property type="entry name" value="Amidase_2"/>
    <property type="match status" value="1"/>
</dbReference>
<dbReference type="PANTHER" id="PTHR30417:SF11">
    <property type="entry name" value="N-ACETYLMURAMOYL-L-ALANINE AMIDASE XLYA"/>
    <property type="match status" value="1"/>
</dbReference>